<dbReference type="EMBL" id="KV441562">
    <property type="protein sequence ID" value="OAF99275.1"/>
    <property type="molecule type" value="Genomic_DNA"/>
</dbReference>
<accession>A0A177BVY6</accession>
<dbReference type="PANTHER" id="PTHR33112">
    <property type="entry name" value="DOMAIN PROTEIN, PUTATIVE-RELATED"/>
    <property type="match status" value="1"/>
</dbReference>
<sequence length="440" mass="50065">MSKDMIFDIYKLLDEEGMQGPAIDLRAAPRAYSWFPSKHPMNLDPTDEEEVSSEIARMPDIYSGAVITIAASTAASADDGFLKNRNCGSNIHMQVQVECYDRDIRRMGILKFAENQREEEQLPLNKRSWALQEHRLSTRILEYNTRQLSFICAASNRTSSSGYTYTDVWTKSMYFSSILEAVTLPLLSHELVSTDGRCWDTIVRTYSNRELTHPKDRVLATSGIATKLQKYRSKETYIAGHWLGGTSYDLLWFAGGKELDRGYNATHSDTNWLGPSWAWTRMSGTVRCAARGTVTSYETEQEELTQSQRIREMKIVHRTLVNMTAPYDGVHEAVLGGKTLARRYRVKKNSAQEEYLMDTKIPYHEHGIMAIQLDNSEQHSDKALLASPVLVIIARFHPDFVDFISEGVGCGAHGLILVEVPRSNRDETPRFERHGFFHAY</sequence>
<organism evidence="2 3">
    <name type="scientific">Paraphaeosphaeria sporulosa</name>
    <dbReference type="NCBI Taxonomy" id="1460663"/>
    <lineage>
        <taxon>Eukaryota</taxon>
        <taxon>Fungi</taxon>
        <taxon>Dikarya</taxon>
        <taxon>Ascomycota</taxon>
        <taxon>Pezizomycotina</taxon>
        <taxon>Dothideomycetes</taxon>
        <taxon>Pleosporomycetidae</taxon>
        <taxon>Pleosporales</taxon>
        <taxon>Massarineae</taxon>
        <taxon>Didymosphaeriaceae</taxon>
        <taxon>Paraphaeosphaeria</taxon>
    </lineage>
</organism>
<dbReference type="Pfam" id="PF06985">
    <property type="entry name" value="HET"/>
    <property type="match status" value="1"/>
</dbReference>
<protein>
    <recommendedName>
        <fullName evidence="1">Heterokaryon incompatibility domain-containing protein</fullName>
    </recommendedName>
</protein>
<dbReference type="Proteomes" id="UP000077069">
    <property type="component" value="Unassembled WGS sequence"/>
</dbReference>
<proteinExistence type="predicted"/>
<dbReference type="GeneID" id="28765757"/>
<evidence type="ECO:0000259" key="1">
    <source>
        <dbReference type="Pfam" id="PF06985"/>
    </source>
</evidence>
<gene>
    <name evidence="2" type="ORF">CC84DRAFT_1210186</name>
</gene>
<dbReference type="OrthoDB" id="5125733at2759"/>
<evidence type="ECO:0000313" key="2">
    <source>
        <dbReference type="EMBL" id="OAF99275.1"/>
    </source>
</evidence>
<dbReference type="AlphaFoldDB" id="A0A177BVY6"/>
<reference evidence="2 3" key="1">
    <citation type="submission" date="2016-05" db="EMBL/GenBank/DDBJ databases">
        <title>Comparative analysis of secretome profiles of manganese(II)-oxidizing ascomycete fungi.</title>
        <authorList>
            <consortium name="DOE Joint Genome Institute"/>
            <person name="Zeiner C.A."/>
            <person name="Purvine S.O."/>
            <person name="Zink E.M."/>
            <person name="Wu S."/>
            <person name="Pasa-Tolic L."/>
            <person name="Chaput D.L."/>
            <person name="Haridas S."/>
            <person name="Grigoriev I.V."/>
            <person name="Santelli C.M."/>
            <person name="Hansel C.M."/>
        </authorList>
    </citation>
    <scope>NUCLEOTIDE SEQUENCE [LARGE SCALE GENOMIC DNA]</scope>
    <source>
        <strain evidence="2 3">AP3s5-JAC2a</strain>
    </source>
</reference>
<dbReference type="InterPro" id="IPR010730">
    <property type="entry name" value="HET"/>
</dbReference>
<name>A0A177BVY6_9PLEO</name>
<dbReference type="RefSeq" id="XP_018029641.1">
    <property type="nucleotide sequence ID" value="XM_018182271.1"/>
</dbReference>
<dbReference type="STRING" id="1460663.A0A177BVY6"/>
<feature type="domain" description="Heterokaryon incompatibility" evidence="1">
    <location>
        <begin position="47"/>
        <end position="133"/>
    </location>
</feature>
<dbReference type="InParanoid" id="A0A177BVY6"/>
<dbReference type="PANTHER" id="PTHR33112:SF16">
    <property type="entry name" value="HETEROKARYON INCOMPATIBILITY DOMAIN-CONTAINING PROTEIN"/>
    <property type="match status" value="1"/>
</dbReference>
<evidence type="ECO:0000313" key="3">
    <source>
        <dbReference type="Proteomes" id="UP000077069"/>
    </source>
</evidence>
<keyword evidence="3" id="KW-1185">Reference proteome</keyword>